<dbReference type="InterPro" id="IPR005119">
    <property type="entry name" value="LysR_subst-bd"/>
</dbReference>
<dbReference type="GO" id="GO:0003700">
    <property type="term" value="F:DNA-binding transcription factor activity"/>
    <property type="evidence" value="ECO:0007669"/>
    <property type="project" value="InterPro"/>
</dbReference>
<dbReference type="PANTHER" id="PTHR30126">
    <property type="entry name" value="HTH-TYPE TRANSCRIPTIONAL REGULATOR"/>
    <property type="match status" value="1"/>
</dbReference>
<dbReference type="Proteomes" id="UP000286271">
    <property type="component" value="Unassembled WGS sequence"/>
</dbReference>
<keyword evidence="3" id="KW-0238">DNA-binding</keyword>
<dbReference type="AlphaFoldDB" id="A0A3R5ZXW8"/>
<comment type="caution">
    <text evidence="6">The sequence shown here is derived from an EMBL/GenBank/DDBJ whole genome shotgun (WGS) entry which is preliminary data.</text>
</comment>
<evidence type="ECO:0000256" key="1">
    <source>
        <dbReference type="ARBA" id="ARBA00009437"/>
    </source>
</evidence>
<comment type="similarity">
    <text evidence="1">Belongs to the LysR transcriptional regulatory family.</text>
</comment>
<reference evidence="6 7" key="1">
    <citation type="submission" date="2018-08" db="EMBL/GenBank/DDBJ databases">
        <title>A genome reference for cultivated species of the human gut microbiota.</title>
        <authorList>
            <person name="Zou Y."/>
            <person name="Xue W."/>
            <person name="Luo G."/>
        </authorList>
    </citation>
    <scope>NUCLEOTIDE SEQUENCE [LARGE SCALE GENOMIC DNA]</scope>
    <source>
        <strain evidence="6 7">AM27-11</strain>
    </source>
</reference>
<dbReference type="EMBL" id="QSKW01000010">
    <property type="protein sequence ID" value="RHE98243.1"/>
    <property type="molecule type" value="Genomic_DNA"/>
</dbReference>
<dbReference type="Pfam" id="PF00126">
    <property type="entry name" value="HTH_1"/>
    <property type="match status" value="1"/>
</dbReference>
<evidence type="ECO:0000256" key="2">
    <source>
        <dbReference type="ARBA" id="ARBA00023015"/>
    </source>
</evidence>
<proteinExistence type="inferred from homology"/>
<keyword evidence="2" id="KW-0805">Transcription regulation</keyword>
<dbReference type="PROSITE" id="PS50931">
    <property type="entry name" value="HTH_LYSR"/>
    <property type="match status" value="1"/>
</dbReference>
<organism evidence="6 7">
    <name type="scientific">Roseburia inulinivorans</name>
    <dbReference type="NCBI Taxonomy" id="360807"/>
    <lineage>
        <taxon>Bacteria</taxon>
        <taxon>Bacillati</taxon>
        <taxon>Bacillota</taxon>
        <taxon>Clostridia</taxon>
        <taxon>Lachnospirales</taxon>
        <taxon>Lachnospiraceae</taxon>
        <taxon>Roseburia</taxon>
    </lineage>
</organism>
<gene>
    <name evidence="6" type="ORF">DW707_08030</name>
</gene>
<evidence type="ECO:0000256" key="4">
    <source>
        <dbReference type="ARBA" id="ARBA00023163"/>
    </source>
</evidence>
<evidence type="ECO:0000313" key="6">
    <source>
        <dbReference type="EMBL" id="RHE98243.1"/>
    </source>
</evidence>
<dbReference type="SUPFAM" id="SSF46785">
    <property type="entry name" value="Winged helix' DNA-binding domain"/>
    <property type="match status" value="1"/>
</dbReference>
<dbReference type="Gene3D" id="1.10.10.10">
    <property type="entry name" value="Winged helix-like DNA-binding domain superfamily/Winged helix DNA-binding domain"/>
    <property type="match status" value="1"/>
</dbReference>
<evidence type="ECO:0000256" key="3">
    <source>
        <dbReference type="ARBA" id="ARBA00023125"/>
    </source>
</evidence>
<protein>
    <submittedName>
        <fullName evidence="6">LysR family transcriptional regulator</fullName>
    </submittedName>
</protein>
<dbReference type="CDD" id="cd05466">
    <property type="entry name" value="PBP2_LTTR_substrate"/>
    <property type="match status" value="1"/>
</dbReference>
<dbReference type="GO" id="GO:0000976">
    <property type="term" value="F:transcription cis-regulatory region binding"/>
    <property type="evidence" value="ECO:0007669"/>
    <property type="project" value="TreeGrafter"/>
</dbReference>
<evidence type="ECO:0000259" key="5">
    <source>
        <dbReference type="PROSITE" id="PS50931"/>
    </source>
</evidence>
<dbReference type="Pfam" id="PF03466">
    <property type="entry name" value="LysR_substrate"/>
    <property type="match status" value="1"/>
</dbReference>
<dbReference type="FunFam" id="1.10.10.10:FF:000001">
    <property type="entry name" value="LysR family transcriptional regulator"/>
    <property type="match status" value="1"/>
</dbReference>
<keyword evidence="4" id="KW-0804">Transcription</keyword>
<dbReference type="RefSeq" id="WP_118586306.1">
    <property type="nucleotide sequence ID" value="NZ_DAWDJC010000077.1"/>
</dbReference>
<dbReference type="PANTHER" id="PTHR30126:SF40">
    <property type="entry name" value="HTH-TYPE TRANSCRIPTIONAL REGULATOR GLTR"/>
    <property type="match status" value="1"/>
</dbReference>
<name>A0A3R5ZXW8_9FIRM</name>
<sequence length="297" mass="34692">MDLRLFSTFLRVAELQNFTKAAEQLGYSQATVTVQIHQLEQALGIQLFERIGKRVRMTEHGEQFIPYAIEILKAEQNAKDFLREPENPSGRLRIGTAESLLLSVLTPILMEYHHRYPDVMVSIHTGLIHELFDMVRQNDVDLLFFLDKKTDFADWVKLLEQQEPILFVASHDHMICRKKKVSLAEVVREPFVLTEKSVSYRYDLEQLLAEKKLEIHPFLETGNTDILVRILLHGNCLSFLPQYVVRPYLLSGKMQTVDVEDCRIQMWSQLVYHKNKWVTPQMNCFITLMKEKMGKVI</sequence>
<accession>A0A3R5ZXW8</accession>
<dbReference type="InterPro" id="IPR000847">
    <property type="entry name" value="LysR_HTH_N"/>
</dbReference>
<dbReference type="InterPro" id="IPR036390">
    <property type="entry name" value="WH_DNA-bd_sf"/>
</dbReference>
<evidence type="ECO:0000313" key="7">
    <source>
        <dbReference type="Proteomes" id="UP000286271"/>
    </source>
</evidence>
<dbReference type="PRINTS" id="PR00039">
    <property type="entry name" value="HTHLYSR"/>
</dbReference>
<feature type="domain" description="HTH lysR-type" evidence="5">
    <location>
        <begin position="1"/>
        <end position="58"/>
    </location>
</feature>
<dbReference type="InterPro" id="IPR036388">
    <property type="entry name" value="WH-like_DNA-bd_sf"/>
</dbReference>
<dbReference type="SUPFAM" id="SSF53850">
    <property type="entry name" value="Periplasmic binding protein-like II"/>
    <property type="match status" value="1"/>
</dbReference>
<dbReference type="Gene3D" id="3.40.190.290">
    <property type="match status" value="1"/>
</dbReference>